<dbReference type="RefSeq" id="WP_125714006.1">
    <property type="nucleotide sequence ID" value="NZ_JBHTOP010000003.1"/>
</dbReference>
<keyword evidence="3" id="KW-1185">Reference proteome</keyword>
<dbReference type="Proteomes" id="UP001597267">
    <property type="component" value="Unassembled WGS sequence"/>
</dbReference>
<comment type="caution">
    <text evidence="2">The sequence shown here is derived from an EMBL/GenBank/DDBJ whole genome shotgun (WGS) entry which is preliminary data.</text>
</comment>
<gene>
    <name evidence="2" type="ORF">ACFQ5M_02235</name>
</gene>
<keyword evidence="1" id="KW-0472">Membrane</keyword>
<evidence type="ECO:0000256" key="1">
    <source>
        <dbReference type="SAM" id="Phobius"/>
    </source>
</evidence>
<dbReference type="SUPFAM" id="SSF50370">
    <property type="entry name" value="Ricin B-like lectins"/>
    <property type="match status" value="1"/>
</dbReference>
<accession>A0ABW4J5K0</accession>
<evidence type="ECO:0000313" key="2">
    <source>
        <dbReference type="EMBL" id="MFD1670911.1"/>
    </source>
</evidence>
<evidence type="ECO:0000313" key="3">
    <source>
        <dbReference type="Proteomes" id="UP001597267"/>
    </source>
</evidence>
<proteinExistence type="predicted"/>
<protein>
    <submittedName>
        <fullName evidence="2">RICIN domain-containing protein</fullName>
    </submittedName>
</protein>
<dbReference type="CDD" id="cd00161">
    <property type="entry name" value="beta-trefoil_Ricin-like"/>
    <property type="match status" value="1"/>
</dbReference>
<name>A0ABW4J5K0_9LACO</name>
<dbReference type="InterPro" id="IPR035992">
    <property type="entry name" value="Ricin_B-like_lectins"/>
</dbReference>
<sequence>MNSTYLITGNIILLGAATLILGPRFYKNYRRKIDTANAHMIQNVSSGKVIRPRDAQITDGTPIIQYTPQNWECTTWQFIDLGNSEYLFKDLYTQKSFQPVSTPVDGVELEQQAIGGNPLQHWIIHKLADEAISIQLKGTNLFITSPDNKVNSRLQLRPYTGSSTQQWHLKEQRPIV</sequence>
<dbReference type="Gene3D" id="2.80.10.50">
    <property type="match status" value="1"/>
</dbReference>
<keyword evidence="1" id="KW-0812">Transmembrane</keyword>
<feature type="transmembrane region" description="Helical" evidence="1">
    <location>
        <begin position="6"/>
        <end position="26"/>
    </location>
</feature>
<organism evidence="2 3">
    <name type="scientific">Agrilactobacillus yilanensis</name>
    <dbReference type="NCBI Taxonomy" id="2485997"/>
    <lineage>
        <taxon>Bacteria</taxon>
        <taxon>Bacillati</taxon>
        <taxon>Bacillota</taxon>
        <taxon>Bacilli</taxon>
        <taxon>Lactobacillales</taxon>
        <taxon>Lactobacillaceae</taxon>
        <taxon>Agrilactobacillus</taxon>
    </lineage>
</organism>
<reference evidence="3" key="1">
    <citation type="journal article" date="2019" name="Int. J. Syst. Evol. Microbiol.">
        <title>The Global Catalogue of Microorganisms (GCM) 10K type strain sequencing project: providing services to taxonomists for standard genome sequencing and annotation.</title>
        <authorList>
            <consortium name="The Broad Institute Genomics Platform"/>
            <consortium name="The Broad Institute Genome Sequencing Center for Infectious Disease"/>
            <person name="Wu L."/>
            <person name="Ma J."/>
        </authorList>
    </citation>
    <scope>NUCLEOTIDE SEQUENCE [LARGE SCALE GENOMIC DNA]</scope>
    <source>
        <strain evidence="3">CCM 8896</strain>
    </source>
</reference>
<dbReference type="EMBL" id="JBHTOP010000003">
    <property type="protein sequence ID" value="MFD1670911.1"/>
    <property type="molecule type" value="Genomic_DNA"/>
</dbReference>
<keyword evidence="1" id="KW-1133">Transmembrane helix</keyword>